<feature type="region of interest" description="Disordered" evidence="1">
    <location>
        <begin position="16"/>
        <end position="35"/>
    </location>
</feature>
<name>A0AAV7WZI8_PLEWA</name>
<feature type="compositionally biased region" description="Basic and acidic residues" evidence="1">
    <location>
        <begin position="16"/>
        <end position="25"/>
    </location>
</feature>
<reference evidence="2" key="1">
    <citation type="journal article" date="2022" name="bioRxiv">
        <title>Sequencing and chromosome-scale assembly of the giantPleurodeles waltlgenome.</title>
        <authorList>
            <person name="Brown T."/>
            <person name="Elewa A."/>
            <person name="Iarovenko S."/>
            <person name="Subramanian E."/>
            <person name="Araus A.J."/>
            <person name="Petzold A."/>
            <person name="Susuki M."/>
            <person name="Suzuki K.-i.T."/>
            <person name="Hayashi T."/>
            <person name="Toyoda A."/>
            <person name="Oliveira C."/>
            <person name="Osipova E."/>
            <person name="Leigh N.D."/>
            <person name="Simon A."/>
            <person name="Yun M.H."/>
        </authorList>
    </citation>
    <scope>NUCLEOTIDE SEQUENCE</scope>
    <source>
        <strain evidence="2">20211129_DDA</strain>
        <tissue evidence="2">Liver</tissue>
    </source>
</reference>
<accession>A0AAV7WZI8</accession>
<keyword evidence="3" id="KW-1185">Reference proteome</keyword>
<gene>
    <name evidence="2" type="ORF">NDU88_004864</name>
</gene>
<evidence type="ECO:0000313" key="2">
    <source>
        <dbReference type="EMBL" id="KAJ1217269.1"/>
    </source>
</evidence>
<dbReference type="AlphaFoldDB" id="A0AAV7WZI8"/>
<feature type="region of interest" description="Disordered" evidence="1">
    <location>
        <begin position="86"/>
        <end position="111"/>
    </location>
</feature>
<organism evidence="2 3">
    <name type="scientific">Pleurodeles waltl</name>
    <name type="common">Iberian ribbed newt</name>
    <dbReference type="NCBI Taxonomy" id="8319"/>
    <lineage>
        <taxon>Eukaryota</taxon>
        <taxon>Metazoa</taxon>
        <taxon>Chordata</taxon>
        <taxon>Craniata</taxon>
        <taxon>Vertebrata</taxon>
        <taxon>Euteleostomi</taxon>
        <taxon>Amphibia</taxon>
        <taxon>Batrachia</taxon>
        <taxon>Caudata</taxon>
        <taxon>Salamandroidea</taxon>
        <taxon>Salamandridae</taxon>
        <taxon>Pleurodelinae</taxon>
        <taxon>Pleurodeles</taxon>
    </lineage>
</organism>
<proteinExistence type="predicted"/>
<evidence type="ECO:0000256" key="1">
    <source>
        <dbReference type="SAM" id="MobiDB-lite"/>
    </source>
</evidence>
<dbReference type="Proteomes" id="UP001066276">
    <property type="component" value="Chromosome 1_1"/>
</dbReference>
<dbReference type="EMBL" id="JANPWB010000001">
    <property type="protein sequence ID" value="KAJ1217269.1"/>
    <property type="molecule type" value="Genomic_DNA"/>
</dbReference>
<sequence>MSADCSNRCPLQIIPEHGENEEWSDRAPGGAPVARSTDRHLLQCFHRRDLGKAEKPNRKCCHFRPQPPPCSLEVSSHGIQSGVTQEVMEGSGHSPQVRAAGGNPPARWEGKETYWLGGSTGLCAPRARKLNRNP</sequence>
<evidence type="ECO:0000313" key="3">
    <source>
        <dbReference type="Proteomes" id="UP001066276"/>
    </source>
</evidence>
<protein>
    <submittedName>
        <fullName evidence="2">Uncharacterized protein</fullName>
    </submittedName>
</protein>
<comment type="caution">
    <text evidence="2">The sequence shown here is derived from an EMBL/GenBank/DDBJ whole genome shotgun (WGS) entry which is preliminary data.</text>
</comment>